<dbReference type="Proteomes" id="UP000015105">
    <property type="component" value="Chromosome 5D"/>
</dbReference>
<reference evidence="1" key="4">
    <citation type="submission" date="2019-03" db="UniProtKB">
        <authorList>
            <consortium name="EnsemblPlants"/>
        </authorList>
    </citation>
    <scope>IDENTIFICATION</scope>
</reference>
<reference evidence="1" key="5">
    <citation type="journal article" date="2021" name="G3 (Bethesda)">
        <title>Aegilops tauschii genome assembly Aet v5.0 features greater sequence contiguity and improved annotation.</title>
        <authorList>
            <person name="Wang L."/>
            <person name="Zhu T."/>
            <person name="Rodriguez J.C."/>
            <person name="Deal K.R."/>
            <person name="Dubcovsky J."/>
            <person name="McGuire P.E."/>
            <person name="Lux T."/>
            <person name="Spannagl M."/>
            <person name="Mayer K.F.X."/>
            <person name="Baldrich P."/>
            <person name="Meyers B.C."/>
            <person name="Huo N."/>
            <person name="Gu Y.Q."/>
            <person name="Zhou H."/>
            <person name="Devos K.M."/>
            <person name="Bennetzen J.L."/>
            <person name="Unver T."/>
            <person name="Budak H."/>
            <person name="Gulick P.J."/>
            <person name="Galiba G."/>
            <person name="Kalapos B."/>
            <person name="Nelson D.R."/>
            <person name="Li P."/>
            <person name="You F.M."/>
            <person name="Luo M.C."/>
            <person name="Dvorak J."/>
        </authorList>
    </citation>
    <scope>NUCLEOTIDE SEQUENCE [LARGE SCALE GENOMIC DNA]</scope>
    <source>
        <strain evidence="1">cv. AL8/78</strain>
    </source>
</reference>
<evidence type="ECO:0008006" key="3">
    <source>
        <dbReference type="Google" id="ProtNLM"/>
    </source>
</evidence>
<dbReference type="EnsemblPlants" id="AET5Gv20251500.1">
    <property type="protein sequence ID" value="AET5Gv20251500.1"/>
    <property type="gene ID" value="AET5Gv20251500"/>
</dbReference>
<reference evidence="1" key="3">
    <citation type="journal article" date="2017" name="Nature">
        <title>Genome sequence of the progenitor of the wheat D genome Aegilops tauschii.</title>
        <authorList>
            <person name="Luo M.C."/>
            <person name="Gu Y.Q."/>
            <person name="Puiu D."/>
            <person name="Wang H."/>
            <person name="Twardziok S.O."/>
            <person name="Deal K.R."/>
            <person name="Huo N."/>
            <person name="Zhu T."/>
            <person name="Wang L."/>
            <person name="Wang Y."/>
            <person name="McGuire P.E."/>
            <person name="Liu S."/>
            <person name="Long H."/>
            <person name="Ramasamy R.K."/>
            <person name="Rodriguez J.C."/>
            <person name="Van S.L."/>
            <person name="Yuan L."/>
            <person name="Wang Z."/>
            <person name="Xia Z."/>
            <person name="Xiao L."/>
            <person name="Anderson O.D."/>
            <person name="Ouyang S."/>
            <person name="Liang Y."/>
            <person name="Zimin A.V."/>
            <person name="Pertea G."/>
            <person name="Qi P."/>
            <person name="Bennetzen J.L."/>
            <person name="Dai X."/>
            <person name="Dawson M.W."/>
            <person name="Muller H.G."/>
            <person name="Kugler K."/>
            <person name="Rivarola-Duarte L."/>
            <person name="Spannagl M."/>
            <person name="Mayer K.F.X."/>
            <person name="Lu F.H."/>
            <person name="Bevan M.W."/>
            <person name="Leroy P."/>
            <person name="Li P."/>
            <person name="You F.M."/>
            <person name="Sun Q."/>
            <person name="Liu Z."/>
            <person name="Lyons E."/>
            <person name="Wicker T."/>
            <person name="Salzberg S.L."/>
            <person name="Devos K.M."/>
            <person name="Dvorak J."/>
        </authorList>
    </citation>
    <scope>NUCLEOTIDE SEQUENCE [LARGE SCALE GENOMIC DNA]</scope>
    <source>
        <strain evidence="1">cv. AL8/78</strain>
    </source>
</reference>
<name>A0A453K0A5_AEGTS</name>
<evidence type="ECO:0000313" key="2">
    <source>
        <dbReference type="Proteomes" id="UP000015105"/>
    </source>
</evidence>
<protein>
    <recommendedName>
        <fullName evidence="3">Reverse transcriptase zinc-binding domain-containing protein</fullName>
    </recommendedName>
</protein>
<accession>A0A453K0A5</accession>
<reference evidence="2" key="1">
    <citation type="journal article" date="2014" name="Science">
        <title>Ancient hybridizations among the ancestral genomes of bread wheat.</title>
        <authorList>
            <consortium name="International Wheat Genome Sequencing Consortium,"/>
            <person name="Marcussen T."/>
            <person name="Sandve S.R."/>
            <person name="Heier L."/>
            <person name="Spannagl M."/>
            <person name="Pfeifer M."/>
            <person name="Jakobsen K.S."/>
            <person name="Wulff B.B."/>
            <person name="Steuernagel B."/>
            <person name="Mayer K.F."/>
            <person name="Olsen O.A."/>
        </authorList>
    </citation>
    <scope>NUCLEOTIDE SEQUENCE [LARGE SCALE GENOMIC DNA]</scope>
    <source>
        <strain evidence="2">cv. AL8/78</strain>
    </source>
</reference>
<proteinExistence type="predicted"/>
<reference evidence="2" key="2">
    <citation type="journal article" date="2017" name="Nat. Plants">
        <title>The Aegilops tauschii genome reveals multiple impacts of transposons.</title>
        <authorList>
            <person name="Zhao G."/>
            <person name="Zou C."/>
            <person name="Li K."/>
            <person name="Wang K."/>
            <person name="Li T."/>
            <person name="Gao L."/>
            <person name="Zhang X."/>
            <person name="Wang H."/>
            <person name="Yang Z."/>
            <person name="Liu X."/>
            <person name="Jiang W."/>
            <person name="Mao L."/>
            <person name="Kong X."/>
            <person name="Jiao Y."/>
            <person name="Jia J."/>
        </authorList>
    </citation>
    <scope>NUCLEOTIDE SEQUENCE [LARGE SCALE GENOMIC DNA]</scope>
    <source>
        <strain evidence="2">cv. AL8/78</strain>
    </source>
</reference>
<dbReference type="Gramene" id="AET5Gv20251500.1">
    <property type="protein sequence ID" value="AET5Gv20251500.1"/>
    <property type="gene ID" value="AET5Gv20251500"/>
</dbReference>
<dbReference type="AlphaFoldDB" id="A0A453K0A5"/>
<keyword evidence="2" id="KW-1185">Reference proteome</keyword>
<evidence type="ECO:0000313" key="1">
    <source>
        <dbReference type="EnsemblPlants" id="AET5Gv20251500.1"/>
    </source>
</evidence>
<sequence>MIKRGNMHLDDYNCALCAEAMEETSIHLFWDCQFAWNCWNRIVPNKHRGTSTYDEVLFTPREIPKDIAMEVVIMGCWSIWMTRNDKIFRKAPMHYGTWKHYLREGLAITRLRAKQKKVDLISSWIVQNL</sequence>
<organism evidence="1 2">
    <name type="scientific">Aegilops tauschii subsp. strangulata</name>
    <name type="common">Goatgrass</name>
    <dbReference type="NCBI Taxonomy" id="200361"/>
    <lineage>
        <taxon>Eukaryota</taxon>
        <taxon>Viridiplantae</taxon>
        <taxon>Streptophyta</taxon>
        <taxon>Embryophyta</taxon>
        <taxon>Tracheophyta</taxon>
        <taxon>Spermatophyta</taxon>
        <taxon>Magnoliopsida</taxon>
        <taxon>Liliopsida</taxon>
        <taxon>Poales</taxon>
        <taxon>Poaceae</taxon>
        <taxon>BOP clade</taxon>
        <taxon>Pooideae</taxon>
        <taxon>Triticodae</taxon>
        <taxon>Triticeae</taxon>
        <taxon>Triticinae</taxon>
        <taxon>Aegilops</taxon>
    </lineage>
</organism>